<dbReference type="RefSeq" id="WP_183932803.1">
    <property type="nucleotide sequence ID" value="NZ_JACICF010000001.1"/>
</dbReference>
<evidence type="ECO:0008006" key="3">
    <source>
        <dbReference type="Google" id="ProtNLM"/>
    </source>
</evidence>
<accession>A0A839YW85</accession>
<dbReference type="Gene3D" id="3.75.10.10">
    <property type="entry name" value="L-arginine/glycine Amidinotransferase, Chain A"/>
    <property type="match status" value="1"/>
</dbReference>
<evidence type="ECO:0000313" key="2">
    <source>
        <dbReference type="Proteomes" id="UP000578569"/>
    </source>
</evidence>
<dbReference type="AlphaFoldDB" id="A0A839YW85"/>
<dbReference type="EMBL" id="JACICF010000001">
    <property type="protein sequence ID" value="MBB3763459.1"/>
    <property type="molecule type" value="Genomic_DNA"/>
</dbReference>
<dbReference type="Proteomes" id="UP000578569">
    <property type="component" value="Unassembled WGS sequence"/>
</dbReference>
<dbReference type="NCBIfam" id="NF046062">
    <property type="entry name" value="citrull_CtlX"/>
    <property type="match status" value="1"/>
</dbReference>
<comment type="caution">
    <text evidence="1">The sequence shown here is derived from an EMBL/GenBank/DDBJ whole genome shotgun (WGS) entry which is preliminary data.</text>
</comment>
<reference evidence="1 2" key="1">
    <citation type="submission" date="2020-08" db="EMBL/GenBank/DDBJ databases">
        <title>Genomic Encyclopedia of Type Strains, Phase IV (KMG-IV): sequencing the most valuable type-strain genomes for metagenomic binning, comparative biology and taxonomic classification.</title>
        <authorList>
            <person name="Goeker M."/>
        </authorList>
    </citation>
    <scope>NUCLEOTIDE SEQUENCE [LARGE SCALE GENOMIC DNA]</scope>
    <source>
        <strain evidence="1 2">DSM 24194</strain>
    </source>
</reference>
<gene>
    <name evidence="1" type="ORF">FHS50_000482</name>
</gene>
<dbReference type="PANTHER" id="PTHR43224">
    <property type="entry name" value="AMIDINOTRANSFERASE"/>
    <property type="match status" value="1"/>
</dbReference>
<dbReference type="PANTHER" id="PTHR43224:SF1">
    <property type="entry name" value="AMIDINOTRANSFERASE"/>
    <property type="match status" value="1"/>
</dbReference>
<sequence length="304" mass="33633">MNDKGASHPPIAVVLVRPHHFHVNPQTALDNDFQTHGADSDARRAYDEVTSLAEALEAAGVTVHLFEDEGTETPDSVFPNNWFSTHRDGRIALYPMRAANRRPERRRDILDALSRHYRVTEIVDYSPTEKEGRFLEGTGSMILDRQTRTAFAAVSPRTDPVLFHRFCEDFAYRPMLFDAQGASGSPLYHTNVMMALGSGYALAALDMVADADQRRALANRLQEQGRDLITLSQEQISEFAGNAFELAGSDGPVLALSARAAAALDAQQRKRIERHARILTMPVPTIEKSGGSLRCMIAGVHLPR</sequence>
<protein>
    <recommendedName>
        <fullName evidence="3">Amidinotransferase</fullName>
    </recommendedName>
</protein>
<dbReference type="Pfam" id="PF19420">
    <property type="entry name" value="DDAH_eukar"/>
    <property type="match status" value="1"/>
</dbReference>
<dbReference type="InterPro" id="IPR014541">
    <property type="entry name" value="Amdntrnsf_FN0238"/>
</dbReference>
<dbReference type="PIRSF" id="PIRSF028188">
    <property type="entry name" value="Amdntrnsf_FN0238"/>
    <property type="match status" value="1"/>
</dbReference>
<keyword evidence="2" id="KW-1185">Reference proteome</keyword>
<proteinExistence type="predicted"/>
<organism evidence="1 2">
    <name type="scientific">Sphingomicrobium lutaoense</name>
    <dbReference type="NCBI Taxonomy" id="515949"/>
    <lineage>
        <taxon>Bacteria</taxon>
        <taxon>Pseudomonadati</taxon>
        <taxon>Pseudomonadota</taxon>
        <taxon>Alphaproteobacteria</taxon>
        <taxon>Sphingomonadales</taxon>
        <taxon>Sphingomonadaceae</taxon>
        <taxon>Sphingomicrobium</taxon>
    </lineage>
</organism>
<dbReference type="SUPFAM" id="SSF55909">
    <property type="entry name" value="Pentein"/>
    <property type="match status" value="1"/>
</dbReference>
<name>A0A839YW85_9SPHN</name>
<evidence type="ECO:0000313" key="1">
    <source>
        <dbReference type="EMBL" id="MBB3763459.1"/>
    </source>
</evidence>